<organism evidence="7 8">
    <name type="scientific">Arboricoccus pini</name>
    <dbReference type="NCBI Taxonomy" id="1963835"/>
    <lineage>
        <taxon>Bacteria</taxon>
        <taxon>Pseudomonadati</taxon>
        <taxon>Pseudomonadota</taxon>
        <taxon>Alphaproteobacteria</taxon>
        <taxon>Geminicoccales</taxon>
        <taxon>Geminicoccaceae</taxon>
        <taxon>Arboricoccus</taxon>
    </lineage>
</organism>
<evidence type="ECO:0000256" key="2">
    <source>
        <dbReference type="ARBA" id="ARBA00008814"/>
    </source>
</evidence>
<evidence type="ECO:0000256" key="4">
    <source>
        <dbReference type="ARBA" id="ARBA00022496"/>
    </source>
</evidence>
<evidence type="ECO:0000313" key="8">
    <source>
        <dbReference type="Proteomes" id="UP000197065"/>
    </source>
</evidence>
<sequence length="277" mass="30107">MTLLPELGRSATPERIVVLDWSLAETILALGRLPLGMAQPAEYSHWENVPQLPSAILDVGLATQPNLEFMQSLEPDLILLDERQSANLRHRLDRIAKVVSITVYNGDGQPLAAAEEATRTLGGLLGAETAAQALLADVHDMAAGCRARLDSATGQKVLCVIPQDERHVWIADRNGLVSNVIERLGLKNAWHGSSSLWGFTQVGIEALAAYEDALMLIGRFTSKSADEIDSSPIWRALPPVRAGRTASLPRFWYFGAIPTAMRLMPLITDGTLSARRG</sequence>
<proteinExistence type="inferred from homology"/>
<accession>A0A212R5C4</accession>
<comment type="subcellular location">
    <subcellularLocation>
        <location evidence="1">Cell envelope</location>
    </subcellularLocation>
</comment>
<dbReference type="RefSeq" id="WP_165769513.1">
    <property type="nucleotide sequence ID" value="NZ_FYEH01000005.1"/>
</dbReference>
<comment type="similarity">
    <text evidence="2">Belongs to the bacterial solute-binding protein 8 family.</text>
</comment>
<dbReference type="PROSITE" id="PS50983">
    <property type="entry name" value="FE_B12_PBP"/>
    <property type="match status" value="1"/>
</dbReference>
<evidence type="ECO:0000256" key="5">
    <source>
        <dbReference type="ARBA" id="ARBA00022729"/>
    </source>
</evidence>
<keyword evidence="4" id="KW-0410">Iron transport</keyword>
<protein>
    <submittedName>
        <fullName evidence="7">Iron complex transport system substrate-binding protein</fullName>
    </submittedName>
</protein>
<dbReference type="SUPFAM" id="SSF53807">
    <property type="entry name" value="Helical backbone' metal receptor"/>
    <property type="match status" value="1"/>
</dbReference>
<reference evidence="7 8" key="1">
    <citation type="submission" date="2017-06" db="EMBL/GenBank/DDBJ databases">
        <authorList>
            <person name="Kim H.J."/>
            <person name="Triplett B.A."/>
        </authorList>
    </citation>
    <scope>NUCLEOTIDE SEQUENCE [LARGE SCALE GENOMIC DNA]</scope>
    <source>
        <strain evidence="7 8">B29T1</strain>
    </source>
</reference>
<feature type="domain" description="Fe/B12 periplasmic-binding" evidence="6">
    <location>
        <begin position="15"/>
        <end position="275"/>
    </location>
</feature>
<name>A0A212R5C4_9PROT</name>
<dbReference type="EMBL" id="FYEH01000005">
    <property type="protein sequence ID" value="SNB67121.1"/>
    <property type="molecule type" value="Genomic_DNA"/>
</dbReference>
<keyword evidence="4" id="KW-0408">Iron</keyword>
<evidence type="ECO:0000256" key="1">
    <source>
        <dbReference type="ARBA" id="ARBA00004196"/>
    </source>
</evidence>
<keyword evidence="4" id="KW-0406">Ion transport</keyword>
<dbReference type="Gene3D" id="3.40.50.1980">
    <property type="entry name" value="Nitrogenase molybdenum iron protein domain"/>
    <property type="match status" value="2"/>
</dbReference>
<keyword evidence="5" id="KW-0732">Signal</keyword>
<dbReference type="GO" id="GO:1901678">
    <property type="term" value="P:iron coordination entity transport"/>
    <property type="evidence" value="ECO:0007669"/>
    <property type="project" value="UniProtKB-ARBA"/>
</dbReference>
<dbReference type="InterPro" id="IPR002491">
    <property type="entry name" value="ABC_transptr_periplasmic_BD"/>
</dbReference>
<dbReference type="Proteomes" id="UP000197065">
    <property type="component" value="Unassembled WGS sequence"/>
</dbReference>
<dbReference type="CDD" id="cd01146">
    <property type="entry name" value="FhuD"/>
    <property type="match status" value="1"/>
</dbReference>
<dbReference type="InterPro" id="IPR051313">
    <property type="entry name" value="Bact_iron-sidero_bind"/>
</dbReference>
<keyword evidence="3" id="KW-0813">Transport</keyword>
<evidence type="ECO:0000256" key="3">
    <source>
        <dbReference type="ARBA" id="ARBA00022448"/>
    </source>
</evidence>
<evidence type="ECO:0000259" key="6">
    <source>
        <dbReference type="PROSITE" id="PS50983"/>
    </source>
</evidence>
<dbReference type="PRINTS" id="PR01715">
    <property type="entry name" value="FERRIBNDNGPP"/>
</dbReference>
<dbReference type="Pfam" id="PF01497">
    <property type="entry name" value="Peripla_BP_2"/>
    <property type="match status" value="1"/>
</dbReference>
<dbReference type="PANTHER" id="PTHR30532">
    <property type="entry name" value="IRON III DICITRATE-BINDING PERIPLASMIC PROTEIN"/>
    <property type="match status" value="1"/>
</dbReference>
<dbReference type="AlphaFoldDB" id="A0A212R5C4"/>
<dbReference type="PANTHER" id="PTHR30532:SF1">
    <property type="entry name" value="IRON(3+)-HYDROXAMATE-BINDING PROTEIN FHUD"/>
    <property type="match status" value="1"/>
</dbReference>
<keyword evidence="8" id="KW-1185">Reference proteome</keyword>
<evidence type="ECO:0000313" key="7">
    <source>
        <dbReference type="EMBL" id="SNB67121.1"/>
    </source>
</evidence>
<gene>
    <name evidence="7" type="ORF">SAMN07250955_105260</name>
</gene>
<dbReference type="GO" id="GO:0030288">
    <property type="term" value="C:outer membrane-bounded periplasmic space"/>
    <property type="evidence" value="ECO:0007669"/>
    <property type="project" value="TreeGrafter"/>
</dbReference>